<keyword evidence="1" id="KW-1133">Transmembrane helix</keyword>
<proteinExistence type="predicted"/>
<reference evidence="2" key="1">
    <citation type="submission" date="2023-07" db="EMBL/GenBank/DDBJ databases">
        <title>Genome content predicts the carbon catabolic preferences of heterotrophic bacteria.</title>
        <authorList>
            <person name="Gralka M."/>
        </authorList>
    </citation>
    <scope>NUCLEOTIDE SEQUENCE</scope>
    <source>
        <strain evidence="2">4G09</strain>
    </source>
</reference>
<gene>
    <name evidence="2" type="ORF">Q8W34_20925</name>
</gene>
<sequence length="109" mass="12706">MILLVLITLGCTVFFSVSYYSDLRRIRSYLKRNDNELYKKYSLDLGSLIFGTEDVEWNAQKYILEKKYIGHPDVKLVEMCNKAYQSSFYTIISFFVLLAFFIINGALSS</sequence>
<evidence type="ECO:0000313" key="3">
    <source>
        <dbReference type="Proteomes" id="UP001177212"/>
    </source>
</evidence>
<dbReference type="RefSeq" id="WP_305473471.1">
    <property type="nucleotide sequence ID" value="NZ_JAUYVT010000034.1"/>
</dbReference>
<dbReference type="Proteomes" id="UP001177212">
    <property type="component" value="Unassembled WGS sequence"/>
</dbReference>
<organism evidence="2 3">
    <name type="scientific">Pseudoalteromonas marina</name>
    <dbReference type="NCBI Taxonomy" id="267375"/>
    <lineage>
        <taxon>Bacteria</taxon>
        <taxon>Pseudomonadati</taxon>
        <taxon>Pseudomonadota</taxon>
        <taxon>Gammaproteobacteria</taxon>
        <taxon>Alteromonadales</taxon>
        <taxon>Pseudoalteromonadaceae</taxon>
        <taxon>Pseudoalteromonas</taxon>
    </lineage>
</organism>
<protein>
    <submittedName>
        <fullName evidence="2">Uncharacterized protein</fullName>
    </submittedName>
</protein>
<feature type="transmembrane region" description="Helical" evidence="1">
    <location>
        <begin position="88"/>
        <end position="107"/>
    </location>
</feature>
<dbReference type="EMBL" id="JAUYVT010000034">
    <property type="protein sequence ID" value="MDP2567105.1"/>
    <property type="molecule type" value="Genomic_DNA"/>
</dbReference>
<keyword evidence="3" id="KW-1185">Reference proteome</keyword>
<evidence type="ECO:0000256" key="1">
    <source>
        <dbReference type="SAM" id="Phobius"/>
    </source>
</evidence>
<evidence type="ECO:0000313" key="2">
    <source>
        <dbReference type="EMBL" id="MDP2567105.1"/>
    </source>
</evidence>
<name>A0ABT9FJY0_9GAMM</name>
<comment type="caution">
    <text evidence="2">The sequence shown here is derived from an EMBL/GenBank/DDBJ whole genome shotgun (WGS) entry which is preliminary data.</text>
</comment>
<keyword evidence="1" id="KW-0812">Transmembrane</keyword>
<keyword evidence="1" id="KW-0472">Membrane</keyword>
<accession>A0ABT9FJY0</accession>